<organism evidence="1 2">
    <name type="scientific">Scutellospora calospora</name>
    <dbReference type="NCBI Taxonomy" id="85575"/>
    <lineage>
        <taxon>Eukaryota</taxon>
        <taxon>Fungi</taxon>
        <taxon>Fungi incertae sedis</taxon>
        <taxon>Mucoromycota</taxon>
        <taxon>Glomeromycotina</taxon>
        <taxon>Glomeromycetes</taxon>
        <taxon>Diversisporales</taxon>
        <taxon>Gigasporaceae</taxon>
        <taxon>Scutellospora</taxon>
    </lineage>
</organism>
<name>A0ACA9PGN9_9GLOM</name>
<keyword evidence="2" id="KW-1185">Reference proteome</keyword>
<evidence type="ECO:0000313" key="2">
    <source>
        <dbReference type="Proteomes" id="UP000789860"/>
    </source>
</evidence>
<dbReference type="EMBL" id="CAJVPM010042275">
    <property type="protein sequence ID" value="CAG8708654.1"/>
    <property type="molecule type" value="Genomic_DNA"/>
</dbReference>
<reference evidence="1" key="1">
    <citation type="submission" date="2021-06" db="EMBL/GenBank/DDBJ databases">
        <authorList>
            <person name="Kallberg Y."/>
            <person name="Tangrot J."/>
            <person name="Rosling A."/>
        </authorList>
    </citation>
    <scope>NUCLEOTIDE SEQUENCE</scope>
    <source>
        <strain evidence="1">AU212A</strain>
    </source>
</reference>
<feature type="non-terminal residue" evidence="1">
    <location>
        <position position="91"/>
    </location>
</feature>
<accession>A0ACA9PGN9</accession>
<gene>
    <name evidence="1" type="ORF">SCALOS_LOCUS10783</name>
</gene>
<feature type="non-terminal residue" evidence="1">
    <location>
        <position position="1"/>
    </location>
</feature>
<sequence>FIQPQIQIILDYFSESKKVRPKVLLEQNEVDISVLFISYTSNSKNIINKNNKSLLKTEINIFNKTLDSDLDNNSNIENLFNNEREDYSDDR</sequence>
<protein>
    <submittedName>
        <fullName evidence="1">5343_t:CDS:1</fullName>
    </submittedName>
</protein>
<comment type="caution">
    <text evidence="1">The sequence shown here is derived from an EMBL/GenBank/DDBJ whole genome shotgun (WGS) entry which is preliminary data.</text>
</comment>
<proteinExistence type="predicted"/>
<dbReference type="Proteomes" id="UP000789860">
    <property type="component" value="Unassembled WGS sequence"/>
</dbReference>
<evidence type="ECO:0000313" key="1">
    <source>
        <dbReference type="EMBL" id="CAG8708654.1"/>
    </source>
</evidence>